<dbReference type="Proteomes" id="UP001234178">
    <property type="component" value="Unassembled WGS sequence"/>
</dbReference>
<keyword evidence="2" id="KW-1185">Reference proteome</keyword>
<organism evidence="1 2">
    <name type="scientific">Daphnia magna</name>
    <dbReference type="NCBI Taxonomy" id="35525"/>
    <lineage>
        <taxon>Eukaryota</taxon>
        <taxon>Metazoa</taxon>
        <taxon>Ecdysozoa</taxon>
        <taxon>Arthropoda</taxon>
        <taxon>Crustacea</taxon>
        <taxon>Branchiopoda</taxon>
        <taxon>Diplostraca</taxon>
        <taxon>Cladocera</taxon>
        <taxon>Anomopoda</taxon>
        <taxon>Daphniidae</taxon>
        <taxon>Daphnia</taxon>
    </lineage>
</organism>
<comment type="caution">
    <text evidence="1">The sequence shown here is derived from an EMBL/GenBank/DDBJ whole genome shotgun (WGS) entry which is preliminary data.</text>
</comment>
<reference evidence="1 2" key="1">
    <citation type="journal article" date="2023" name="Nucleic Acids Res.">
        <title>The hologenome of Daphnia magna reveals possible DNA methylation and microbiome-mediated evolution of the host genome.</title>
        <authorList>
            <person name="Chaturvedi A."/>
            <person name="Li X."/>
            <person name="Dhandapani V."/>
            <person name="Marshall H."/>
            <person name="Kissane S."/>
            <person name="Cuenca-Cambronero M."/>
            <person name="Asole G."/>
            <person name="Calvet F."/>
            <person name="Ruiz-Romero M."/>
            <person name="Marangio P."/>
            <person name="Guigo R."/>
            <person name="Rago D."/>
            <person name="Mirbahai L."/>
            <person name="Eastwood N."/>
            <person name="Colbourne J.K."/>
            <person name="Zhou J."/>
            <person name="Mallon E."/>
            <person name="Orsini L."/>
        </authorList>
    </citation>
    <scope>NUCLEOTIDE SEQUENCE [LARGE SCALE GENOMIC DNA]</scope>
    <source>
        <strain evidence="1">LRV0_1</strain>
    </source>
</reference>
<dbReference type="EMBL" id="JAOYFB010000002">
    <property type="protein sequence ID" value="KAK4008590.1"/>
    <property type="molecule type" value="Genomic_DNA"/>
</dbReference>
<sequence>MRKQWGPENTATGSPVNDDVAQMILQGVPNDEKLELNTRKMGTVMIIFLRTVSAMYSRNWNVIKAIKDKTLQPLKK</sequence>
<proteinExistence type="predicted"/>
<evidence type="ECO:0000313" key="1">
    <source>
        <dbReference type="EMBL" id="KAK4008590.1"/>
    </source>
</evidence>
<accession>A0ABQ9Z7W6</accession>
<gene>
    <name evidence="1" type="ORF">OUZ56_013724</name>
</gene>
<protein>
    <submittedName>
        <fullName evidence="1">Uncharacterized protein</fullName>
    </submittedName>
</protein>
<name>A0ABQ9Z7W6_9CRUS</name>
<evidence type="ECO:0000313" key="2">
    <source>
        <dbReference type="Proteomes" id="UP001234178"/>
    </source>
</evidence>